<reference evidence="1 3" key="1">
    <citation type="journal article" date="2017" name="Nature">
        <title>The sunflower genome provides insights into oil metabolism, flowering and Asterid evolution.</title>
        <authorList>
            <person name="Badouin H."/>
            <person name="Gouzy J."/>
            <person name="Grassa C.J."/>
            <person name="Murat F."/>
            <person name="Staton S.E."/>
            <person name="Cottret L."/>
            <person name="Lelandais-Briere C."/>
            <person name="Owens G.L."/>
            <person name="Carrere S."/>
            <person name="Mayjonade B."/>
            <person name="Legrand L."/>
            <person name="Gill N."/>
            <person name="Kane N.C."/>
            <person name="Bowers J.E."/>
            <person name="Hubner S."/>
            <person name="Bellec A."/>
            <person name="Berard A."/>
            <person name="Berges H."/>
            <person name="Blanchet N."/>
            <person name="Boniface M.C."/>
            <person name="Brunel D."/>
            <person name="Catrice O."/>
            <person name="Chaidir N."/>
            <person name="Claudel C."/>
            <person name="Donnadieu C."/>
            <person name="Faraut T."/>
            <person name="Fievet G."/>
            <person name="Helmstetter N."/>
            <person name="King M."/>
            <person name="Knapp S.J."/>
            <person name="Lai Z."/>
            <person name="Le Paslier M.C."/>
            <person name="Lippi Y."/>
            <person name="Lorenzon L."/>
            <person name="Mandel J.R."/>
            <person name="Marage G."/>
            <person name="Marchand G."/>
            <person name="Marquand E."/>
            <person name="Bret-Mestries E."/>
            <person name="Morien E."/>
            <person name="Nambeesan S."/>
            <person name="Nguyen T."/>
            <person name="Pegot-Espagnet P."/>
            <person name="Pouilly N."/>
            <person name="Raftis F."/>
            <person name="Sallet E."/>
            <person name="Schiex T."/>
            <person name="Thomas J."/>
            <person name="Vandecasteele C."/>
            <person name="Vares D."/>
            <person name="Vear F."/>
            <person name="Vautrin S."/>
            <person name="Crespi M."/>
            <person name="Mangin B."/>
            <person name="Burke J.M."/>
            <person name="Salse J."/>
            <person name="Munos S."/>
            <person name="Vincourt P."/>
            <person name="Rieseberg L.H."/>
            <person name="Langlade N.B."/>
        </authorList>
    </citation>
    <scope>NUCLEOTIDE SEQUENCE [LARGE SCALE GENOMIC DNA]</scope>
    <source>
        <strain evidence="3">cv. SF193</strain>
        <tissue evidence="1">Leaves</tissue>
    </source>
</reference>
<dbReference type="EMBL" id="CM007890">
    <property type="protein sequence ID" value="OTG37200.1"/>
    <property type="molecule type" value="Genomic_DNA"/>
</dbReference>
<evidence type="ECO:0000313" key="3">
    <source>
        <dbReference type="Proteomes" id="UP000215914"/>
    </source>
</evidence>
<protein>
    <submittedName>
        <fullName evidence="2">Uncharacterized protein</fullName>
    </submittedName>
</protein>
<evidence type="ECO:0000313" key="1">
    <source>
        <dbReference type="EMBL" id="KAF5822430.1"/>
    </source>
</evidence>
<gene>
    <name evidence="2" type="ORF">HannXRQ_Chr01g0016201</name>
    <name evidence="1" type="ORF">HanXRQr2_Chr01g0026401</name>
</gene>
<reference evidence="1" key="3">
    <citation type="submission" date="2020-06" db="EMBL/GenBank/DDBJ databases">
        <title>Helianthus annuus Genome sequencing and assembly Release 2.</title>
        <authorList>
            <person name="Gouzy J."/>
            <person name="Langlade N."/>
            <person name="Munos S."/>
        </authorList>
    </citation>
    <scope>NUCLEOTIDE SEQUENCE</scope>
    <source>
        <tissue evidence="1">Leaves</tissue>
    </source>
</reference>
<proteinExistence type="predicted"/>
<sequence length="80" mass="9238">MKLSFCDYHRISFQLCWWSGSTPTLPIIFCGIQVKGEYGWRRFVLDGRRGFTDYSTVMPSGGWMSGFRAYGRAKRLATVE</sequence>
<dbReference type="Proteomes" id="UP000215914">
    <property type="component" value="Chromosome 1"/>
</dbReference>
<dbReference type="InParanoid" id="A0A251VNP7"/>
<dbReference type="AlphaFoldDB" id="A0A251VNP7"/>
<keyword evidence="3" id="KW-1185">Reference proteome</keyword>
<dbReference type="EMBL" id="MNCJ02000316">
    <property type="protein sequence ID" value="KAF5822430.1"/>
    <property type="molecule type" value="Genomic_DNA"/>
</dbReference>
<dbReference type="Gramene" id="mRNA:HanXRQr2_Chr01g0026401">
    <property type="protein sequence ID" value="mRNA:HanXRQr2_Chr01g0026401"/>
    <property type="gene ID" value="HanXRQr2_Chr01g0026401"/>
</dbReference>
<accession>A0A251VNP7</accession>
<reference evidence="2" key="2">
    <citation type="submission" date="2017-02" db="EMBL/GenBank/DDBJ databases">
        <title>Sunflower complete genome.</title>
        <authorList>
            <person name="Langlade N."/>
            <person name="Munos S."/>
        </authorList>
    </citation>
    <scope>NUCLEOTIDE SEQUENCE [LARGE SCALE GENOMIC DNA]</scope>
    <source>
        <tissue evidence="2">Leaves</tissue>
    </source>
</reference>
<name>A0A251VNP7_HELAN</name>
<organism evidence="2 3">
    <name type="scientific">Helianthus annuus</name>
    <name type="common">Common sunflower</name>
    <dbReference type="NCBI Taxonomy" id="4232"/>
    <lineage>
        <taxon>Eukaryota</taxon>
        <taxon>Viridiplantae</taxon>
        <taxon>Streptophyta</taxon>
        <taxon>Embryophyta</taxon>
        <taxon>Tracheophyta</taxon>
        <taxon>Spermatophyta</taxon>
        <taxon>Magnoliopsida</taxon>
        <taxon>eudicotyledons</taxon>
        <taxon>Gunneridae</taxon>
        <taxon>Pentapetalae</taxon>
        <taxon>asterids</taxon>
        <taxon>campanulids</taxon>
        <taxon>Asterales</taxon>
        <taxon>Asteraceae</taxon>
        <taxon>Asteroideae</taxon>
        <taxon>Heliantheae alliance</taxon>
        <taxon>Heliantheae</taxon>
        <taxon>Helianthus</taxon>
    </lineage>
</organism>
<evidence type="ECO:0000313" key="2">
    <source>
        <dbReference type="EMBL" id="OTG37200.1"/>
    </source>
</evidence>